<feature type="transmembrane region" description="Helical" evidence="6">
    <location>
        <begin position="451"/>
        <end position="468"/>
    </location>
</feature>
<accession>A0A096BCZ2</accession>
<evidence type="ECO:0000256" key="3">
    <source>
        <dbReference type="ARBA" id="ARBA00022692"/>
    </source>
</evidence>
<evidence type="ECO:0000256" key="1">
    <source>
        <dbReference type="ARBA" id="ARBA00004651"/>
    </source>
</evidence>
<feature type="transmembrane region" description="Helical" evidence="6">
    <location>
        <begin position="290"/>
        <end position="309"/>
    </location>
</feature>
<feature type="transmembrane region" description="Helical" evidence="6">
    <location>
        <begin position="389"/>
        <end position="412"/>
    </location>
</feature>
<keyword evidence="3 6" id="KW-0812">Transmembrane</keyword>
<feature type="transmembrane region" description="Helical" evidence="6">
    <location>
        <begin position="6"/>
        <end position="24"/>
    </location>
</feature>
<feature type="transmembrane region" description="Helical" evidence="6">
    <location>
        <begin position="258"/>
        <end position="278"/>
    </location>
</feature>
<dbReference type="eggNOG" id="COG1757">
    <property type="taxonomic scope" value="Bacteria"/>
</dbReference>
<dbReference type="RefSeq" id="WP_044938775.1">
    <property type="nucleotide sequence ID" value="NZ_KN174161.1"/>
</dbReference>
<feature type="transmembrane region" description="Helical" evidence="6">
    <location>
        <begin position="321"/>
        <end position="342"/>
    </location>
</feature>
<feature type="transmembrane region" description="Helical" evidence="6">
    <location>
        <begin position="475"/>
        <end position="498"/>
    </location>
</feature>
<dbReference type="Proteomes" id="UP000029585">
    <property type="component" value="Unassembled WGS sequence"/>
</dbReference>
<dbReference type="GO" id="GO:0005886">
    <property type="term" value="C:plasma membrane"/>
    <property type="evidence" value="ECO:0007669"/>
    <property type="project" value="UniProtKB-SubCell"/>
</dbReference>
<sequence>MEEVINYGWLSLIPAVVAVVLAFATRNVVLSLAISLFLGIMIQVGANPWLSLQHLFSDYLFVDLATDNNPQTIVMMATVGGFVALIEKSGGARAFAKAVANSVNSKVKAQLAAWLGGLVIFFSDSGNSLILGPMFRPIFDRLKASRAKLSYILDSTSSPVCILIPITGWGVYIMSIIATEFETLGINGSDASTFMAAIPYQFYSILALFLIPIVAFGRHDFGFMAKAEEQARLGLPQNIADDEAILVSDDKKVSPWNMILPLVILLGTILVMFVSWGFPFQNIPGSKIRIALTSGYLLASIVCMIMITAQKLMSFKETFDVFIGGIQKMGSVLVVVVLAWGVGSVCKDLGTSQFIVDSTLGLITPHVVPALLFLVGVIISFATGTSWGAMAILLPIGINMAVGFGVSIPMTIGAVLSGCLFGDHCSPISDTTVMSAMAAGCDLLEHTRTQLPYAGIAALASFVAYLILGFTNANIWIMLVVALALLIVFYLLSCRLWGVKAAESK</sequence>
<evidence type="ECO:0000256" key="4">
    <source>
        <dbReference type="ARBA" id="ARBA00022989"/>
    </source>
</evidence>
<feature type="transmembrane region" description="Helical" evidence="6">
    <location>
        <begin position="111"/>
        <end position="135"/>
    </location>
</feature>
<evidence type="ECO:0000256" key="5">
    <source>
        <dbReference type="ARBA" id="ARBA00023136"/>
    </source>
</evidence>
<dbReference type="PANTHER" id="PTHR43478">
    <property type="entry name" value="NA+/H+ ANTIPORTER-RELATED"/>
    <property type="match status" value="1"/>
</dbReference>
<evidence type="ECO:0000256" key="2">
    <source>
        <dbReference type="ARBA" id="ARBA00022475"/>
    </source>
</evidence>
<feature type="domain" description="Na+/H+ antiporter NhaC-like C-terminal" evidence="7">
    <location>
        <begin position="160"/>
        <end position="470"/>
    </location>
</feature>
<feature type="transmembrane region" description="Helical" evidence="6">
    <location>
        <begin position="156"/>
        <end position="178"/>
    </location>
</feature>
<reference evidence="8 9" key="1">
    <citation type="submission" date="2011-08" db="EMBL/GenBank/DDBJ databases">
        <title>The Genome Sequence of Clostridium orbiscindens 1_3_50AFAA.</title>
        <authorList>
            <consortium name="The Broad Institute Genome Sequencing Platform"/>
            <person name="Earl A."/>
            <person name="Ward D."/>
            <person name="Feldgarden M."/>
            <person name="Gevers D."/>
            <person name="Daigneault M."/>
            <person name="Strauss J."/>
            <person name="Allen-Vercoe E."/>
            <person name="Young S.K."/>
            <person name="Zeng Q."/>
            <person name="Gargeya S."/>
            <person name="Fitzgerald M."/>
            <person name="Haas B."/>
            <person name="Abouelleil A."/>
            <person name="Alvarado L."/>
            <person name="Arachchi H.M."/>
            <person name="Berlin A."/>
            <person name="Brown A."/>
            <person name="Chapman S.B."/>
            <person name="Chen Z."/>
            <person name="Dunbar C."/>
            <person name="Freedman E."/>
            <person name="Gearin G."/>
            <person name="Gellesch M."/>
            <person name="Goldberg J."/>
            <person name="Griggs A."/>
            <person name="Gujja S."/>
            <person name="Heiman D."/>
            <person name="Howarth C."/>
            <person name="Larson L."/>
            <person name="Lui A."/>
            <person name="MacDonald P.J.P."/>
            <person name="Montmayeur A."/>
            <person name="Murphy C."/>
            <person name="Neiman D."/>
            <person name="Pearson M."/>
            <person name="Priest M."/>
            <person name="Roberts A."/>
            <person name="Saif S."/>
            <person name="Shea T."/>
            <person name="Shenoy N."/>
            <person name="Sisk P."/>
            <person name="Stolte C."/>
            <person name="Sykes S."/>
            <person name="Wortman J."/>
            <person name="Nusbaum C."/>
            <person name="Birren B."/>
        </authorList>
    </citation>
    <scope>NUCLEOTIDE SEQUENCE [LARGE SCALE GENOMIC DNA]</scope>
    <source>
        <strain evidence="8 9">1_3_50AFAA</strain>
    </source>
</reference>
<feature type="transmembrane region" description="Helical" evidence="6">
    <location>
        <begin position="198"/>
        <end position="216"/>
    </location>
</feature>
<organism evidence="8 9">
    <name type="scientific">Flavonifractor plautii 1_3_50AFAA</name>
    <dbReference type="NCBI Taxonomy" id="742738"/>
    <lineage>
        <taxon>Bacteria</taxon>
        <taxon>Bacillati</taxon>
        <taxon>Bacillota</taxon>
        <taxon>Clostridia</taxon>
        <taxon>Eubacteriales</taxon>
        <taxon>Oscillospiraceae</taxon>
        <taxon>Flavonifractor</taxon>
    </lineage>
</organism>
<protein>
    <recommendedName>
        <fullName evidence="7">Na+/H+ antiporter NhaC-like C-terminal domain-containing protein</fullName>
    </recommendedName>
</protein>
<proteinExistence type="predicted"/>
<evidence type="ECO:0000313" key="8">
    <source>
        <dbReference type="EMBL" id="KGF56995.1"/>
    </source>
</evidence>
<name>A0A096BCZ2_FLAPL</name>
<comment type="subcellular location">
    <subcellularLocation>
        <location evidence="1">Cell membrane</location>
        <topology evidence="1">Multi-pass membrane protein</topology>
    </subcellularLocation>
</comment>
<dbReference type="PANTHER" id="PTHR43478:SF1">
    <property type="entry name" value="NA+_H+ ANTIPORTER NHAC-LIKE C-TERMINAL DOMAIN-CONTAINING PROTEIN"/>
    <property type="match status" value="1"/>
</dbReference>
<dbReference type="PATRIC" id="fig|742738.3.peg.592"/>
<evidence type="ECO:0000259" key="7">
    <source>
        <dbReference type="Pfam" id="PF03553"/>
    </source>
</evidence>
<dbReference type="HOGENOM" id="CLU_018751_2_0_9"/>
<feature type="transmembrane region" description="Helical" evidence="6">
    <location>
        <begin position="29"/>
        <end position="50"/>
    </location>
</feature>
<dbReference type="Pfam" id="PF03553">
    <property type="entry name" value="Na_H_antiporter"/>
    <property type="match status" value="1"/>
</dbReference>
<comment type="caution">
    <text evidence="8">The sequence shown here is derived from an EMBL/GenBank/DDBJ whole genome shotgun (WGS) entry which is preliminary data.</text>
</comment>
<keyword evidence="9" id="KW-1185">Reference proteome</keyword>
<dbReference type="EMBL" id="ADLO01000021">
    <property type="protein sequence ID" value="KGF56995.1"/>
    <property type="molecule type" value="Genomic_DNA"/>
</dbReference>
<dbReference type="AlphaFoldDB" id="A0A096BCZ2"/>
<dbReference type="InterPro" id="IPR018461">
    <property type="entry name" value="Na/H_Antiport_NhaC-like_C"/>
</dbReference>
<gene>
    <name evidence="8" type="ORF">HMPREF9460_00570</name>
</gene>
<keyword evidence="2" id="KW-1003">Cell membrane</keyword>
<keyword evidence="5 6" id="KW-0472">Membrane</keyword>
<evidence type="ECO:0000313" key="9">
    <source>
        <dbReference type="Proteomes" id="UP000029585"/>
    </source>
</evidence>
<evidence type="ECO:0000256" key="6">
    <source>
        <dbReference type="SAM" id="Phobius"/>
    </source>
</evidence>
<feature type="transmembrane region" description="Helical" evidence="6">
    <location>
        <begin position="362"/>
        <end position="382"/>
    </location>
</feature>
<keyword evidence="4 6" id="KW-1133">Transmembrane helix</keyword>